<dbReference type="PANTHER" id="PTHR43169:SF2">
    <property type="entry name" value="NAD_GMP SYNTHASE DOMAIN-CONTAINING PROTEIN"/>
    <property type="match status" value="1"/>
</dbReference>
<dbReference type="Gene3D" id="3.40.50.620">
    <property type="entry name" value="HUPs"/>
    <property type="match status" value="1"/>
</dbReference>
<dbReference type="AlphaFoldDB" id="F3YUY0"/>
<protein>
    <recommendedName>
        <fullName evidence="3">Asparagine synthetase domain-containing protein</fullName>
    </recommendedName>
</protein>
<dbReference type="Proteomes" id="UP000007844">
    <property type="component" value="Chromosome"/>
</dbReference>
<dbReference type="RefSeq" id="WP_014259050.1">
    <property type="nucleotide sequence ID" value="NC_016629.1"/>
</dbReference>
<evidence type="ECO:0000313" key="2">
    <source>
        <dbReference type="Proteomes" id="UP000007844"/>
    </source>
</evidence>
<dbReference type="SUPFAM" id="SSF52402">
    <property type="entry name" value="Adenine nucleotide alpha hydrolases-like"/>
    <property type="match status" value="1"/>
</dbReference>
<dbReference type="eggNOG" id="COG1606">
    <property type="taxonomic scope" value="Bacteria"/>
</dbReference>
<proteinExistence type="predicted"/>
<gene>
    <name evidence="1" type="ORF">Desaf_0882</name>
</gene>
<reference evidence="1 2" key="1">
    <citation type="journal article" date="2011" name="J. Bacteriol.">
        <title>Genome sequence of the mercury-methylating and pleomorphic Desulfovibrio africanus Strain Walvis Bay.</title>
        <authorList>
            <person name="Brown S.D."/>
            <person name="Wall J.D."/>
            <person name="Kucken A.M."/>
            <person name="Gilmour C.C."/>
            <person name="Podar M."/>
            <person name="Brandt C.C."/>
            <person name="Teshima H."/>
            <person name="Detter J.C."/>
            <person name="Han C.S."/>
            <person name="Land M.L."/>
            <person name="Lucas S."/>
            <person name="Han J."/>
            <person name="Pennacchio L."/>
            <person name="Nolan M."/>
            <person name="Pitluck S."/>
            <person name="Woyke T."/>
            <person name="Goodwin L."/>
            <person name="Palumbo A.V."/>
            <person name="Elias D.A."/>
        </authorList>
    </citation>
    <scope>NUCLEOTIDE SEQUENCE [LARGE SCALE GENOMIC DNA]</scope>
    <source>
        <strain evidence="1 2">Walvis Bay</strain>
    </source>
</reference>
<dbReference type="STRING" id="690850.Desaf_0882"/>
<name>F3YUY0_DESAF</name>
<dbReference type="KEGG" id="daf:Desaf_0882"/>
<dbReference type="EMBL" id="CP003221">
    <property type="protein sequence ID" value="EGJ49230.1"/>
    <property type="molecule type" value="Genomic_DNA"/>
</dbReference>
<dbReference type="InterPro" id="IPR014729">
    <property type="entry name" value="Rossmann-like_a/b/a_fold"/>
</dbReference>
<evidence type="ECO:0008006" key="3">
    <source>
        <dbReference type="Google" id="ProtNLM"/>
    </source>
</evidence>
<sequence length="266" mass="29092">MENTRLAAKLDLLRQRLTALSPGLLALSGGLDSRVLAHLAWSWELEFRAVHVRGPHVPPAETAYALAWVASLGKTLEILDVDPLAHEGVCVNYKTRCYHCKKAMFQSLGALAERLGLSCMIEGSQASDAMVYRPGRQALAELGIVSPMAEVDLSKPELRAIARSTGMADPEQAARPCLLTRLEYGLRPTQDMLARLAACEAELAVMGLLDFRLRMHRDGRAVLQVSMTEAGLAERLTRPISEALQRHDLGYAELLVTGSVSGYFDI</sequence>
<keyword evidence="2" id="KW-1185">Reference proteome</keyword>
<organism evidence="1 2">
    <name type="scientific">Desulfocurvibacter africanus subsp. africanus str. Walvis Bay</name>
    <dbReference type="NCBI Taxonomy" id="690850"/>
    <lineage>
        <taxon>Bacteria</taxon>
        <taxon>Pseudomonadati</taxon>
        <taxon>Thermodesulfobacteriota</taxon>
        <taxon>Desulfovibrionia</taxon>
        <taxon>Desulfovibrionales</taxon>
        <taxon>Desulfovibrionaceae</taxon>
        <taxon>Desulfocurvibacter</taxon>
    </lineage>
</organism>
<evidence type="ECO:0000313" key="1">
    <source>
        <dbReference type="EMBL" id="EGJ49230.1"/>
    </source>
</evidence>
<dbReference type="InterPro" id="IPR052188">
    <property type="entry name" value="Ni-pincer_cofactor_biosynth"/>
</dbReference>
<dbReference type="PANTHER" id="PTHR43169">
    <property type="entry name" value="EXSB FAMILY PROTEIN"/>
    <property type="match status" value="1"/>
</dbReference>
<dbReference type="HOGENOM" id="CLU_061181_3_0_7"/>
<accession>F3YUY0</accession>